<evidence type="ECO:0000313" key="8">
    <source>
        <dbReference type="EMBL" id="MDR9838914.1"/>
    </source>
</evidence>
<dbReference type="InterPro" id="IPR013325">
    <property type="entry name" value="RNA_pol_sigma_r2"/>
</dbReference>
<dbReference type="InterPro" id="IPR007627">
    <property type="entry name" value="RNA_pol_sigma70_r2"/>
</dbReference>
<name>A0AAJ2H8U6_9BURK</name>
<dbReference type="InterPro" id="IPR039425">
    <property type="entry name" value="RNA_pol_sigma-70-like"/>
</dbReference>
<dbReference type="Pfam" id="PF08281">
    <property type="entry name" value="Sigma70_r4_2"/>
    <property type="match status" value="1"/>
</dbReference>
<keyword evidence="2" id="KW-0805">Transcription regulation</keyword>
<comment type="similarity">
    <text evidence="1">Belongs to the sigma-70 factor family. ECF subfamily.</text>
</comment>
<evidence type="ECO:0000259" key="7">
    <source>
        <dbReference type="Pfam" id="PF08281"/>
    </source>
</evidence>
<evidence type="ECO:0000256" key="5">
    <source>
        <dbReference type="SAM" id="MobiDB-lite"/>
    </source>
</evidence>
<feature type="compositionally biased region" description="Basic and acidic residues" evidence="5">
    <location>
        <begin position="13"/>
        <end position="25"/>
    </location>
</feature>
<dbReference type="InterPro" id="IPR014284">
    <property type="entry name" value="RNA_pol_sigma-70_dom"/>
</dbReference>
<evidence type="ECO:0000256" key="3">
    <source>
        <dbReference type="ARBA" id="ARBA00023082"/>
    </source>
</evidence>
<dbReference type="Proteomes" id="UP001246152">
    <property type="component" value="Unassembled WGS sequence"/>
</dbReference>
<protein>
    <submittedName>
        <fullName evidence="8">Sigma-70 family RNA polymerase sigma factor</fullName>
    </submittedName>
</protein>
<dbReference type="InterPro" id="IPR013249">
    <property type="entry name" value="RNA_pol_sigma70_r4_t2"/>
</dbReference>
<proteinExistence type="inferred from homology"/>
<dbReference type="CDD" id="cd06171">
    <property type="entry name" value="Sigma70_r4"/>
    <property type="match status" value="1"/>
</dbReference>
<feature type="domain" description="RNA polymerase sigma-70 region 2" evidence="6">
    <location>
        <begin position="63"/>
        <end position="130"/>
    </location>
</feature>
<comment type="caution">
    <text evidence="8">The sequence shown here is derived from an EMBL/GenBank/DDBJ whole genome shotgun (WGS) entry which is preliminary data.</text>
</comment>
<reference evidence="8" key="1">
    <citation type="submission" date="2023-04" db="EMBL/GenBank/DDBJ databases">
        <title>Description of first Herbaspirillum huttiense subsp. nephrolepsisexaltata and Herbaspirillum huttiense subsp. lycopersicon.</title>
        <authorList>
            <person name="Poudel M."/>
            <person name="Sharma A."/>
            <person name="Goss E."/>
            <person name="Tapia J.H."/>
            <person name="Harmon C.M."/>
            <person name="Jones J.B."/>
        </authorList>
    </citation>
    <scope>NUCLEOTIDE SEQUENCE</scope>
    <source>
        <strain evidence="8">G21-1742</strain>
    </source>
</reference>
<sequence>MRQTMHGSLLTPECKESEMRHDMQKKGRQRRVPDGDVPADVSANDAGLIASIAQGDLVAFEKLYKQYCPRLTAFLRRFAAYPHLVDEIINDTMLVVWQKAHTYDQTCKVSTWVFSIAYRQGLKALRSVQRKTEIVIDEDELSAMSEPEQQMNHLQMRKLLEDALGELPLEQRSVVALTYYHGMAYDEIAHTMRCPVNTIKTRMFHARRKLRSLLHAYQ</sequence>
<dbReference type="SUPFAM" id="SSF88946">
    <property type="entry name" value="Sigma2 domain of RNA polymerase sigma factors"/>
    <property type="match status" value="1"/>
</dbReference>
<evidence type="ECO:0000259" key="6">
    <source>
        <dbReference type="Pfam" id="PF04542"/>
    </source>
</evidence>
<dbReference type="Gene3D" id="1.10.10.10">
    <property type="entry name" value="Winged helix-like DNA-binding domain superfamily/Winged helix DNA-binding domain"/>
    <property type="match status" value="1"/>
</dbReference>
<dbReference type="PANTHER" id="PTHR43133:SF32">
    <property type="entry name" value="BLR3042 PROTEIN"/>
    <property type="match status" value="1"/>
</dbReference>
<evidence type="ECO:0000256" key="4">
    <source>
        <dbReference type="ARBA" id="ARBA00023163"/>
    </source>
</evidence>
<dbReference type="SUPFAM" id="SSF88659">
    <property type="entry name" value="Sigma3 and sigma4 domains of RNA polymerase sigma factors"/>
    <property type="match status" value="1"/>
</dbReference>
<keyword evidence="4" id="KW-0804">Transcription</keyword>
<gene>
    <name evidence="8" type="ORF">RI046_24660</name>
</gene>
<evidence type="ECO:0000256" key="2">
    <source>
        <dbReference type="ARBA" id="ARBA00023015"/>
    </source>
</evidence>
<dbReference type="InterPro" id="IPR036388">
    <property type="entry name" value="WH-like_DNA-bd_sf"/>
</dbReference>
<dbReference type="Pfam" id="PF04542">
    <property type="entry name" value="Sigma70_r2"/>
    <property type="match status" value="1"/>
</dbReference>
<feature type="region of interest" description="Disordered" evidence="5">
    <location>
        <begin position="1"/>
        <end position="37"/>
    </location>
</feature>
<evidence type="ECO:0000313" key="9">
    <source>
        <dbReference type="Proteomes" id="UP001246152"/>
    </source>
</evidence>
<dbReference type="AlphaFoldDB" id="A0AAJ2H8U6"/>
<dbReference type="EMBL" id="JAVLSM010000017">
    <property type="protein sequence ID" value="MDR9838914.1"/>
    <property type="molecule type" value="Genomic_DNA"/>
</dbReference>
<dbReference type="Gene3D" id="1.10.1740.10">
    <property type="match status" value="1"/>
</dbReference>
<organism evidence="8 9">
    <name type="scientific">Herbaspirillum huttiense</name>
    <dbReference type="NCBI Taxonomy" id="863372"/>
    <lineage>
        <taxon>Bacteria</taxon>
        <taxon>Pseudomonadati</taxon>
        <taxon>Pseudomonadota</taxon>
        <taxon>Betaproteobacteria</taxon>
        <taxon>Burkholderiales</taxon>
        <taxon>Oxalobacteraceae</taxon>
        <taxon>Herbaspirillum</taxon>
    </lineage>
</organism>
<dbReference type="PANTHER" id="PTHR43133">
    <property type="entry name" value="RNA POLYMERASE ECF-TYPE SIGMA FACTO"/>
    <property type="match status" value="1"/>
</dbReference>
<keyword evidence="3" id="KW-0731">Sigma factor</keyword>
<dbReference type="InterPro" id="IPR013324">
    <property type="entry name" value="RNA_pol_sigma_r3/r4-like"/>
</dbReference>
<dbReference type="NCBIfam" id="TIGR02937">
    <property type="entry name" value="sigma70-ECF"/>
    <property type="match status" value="1"/>
</dbReference>
<dbReference type="GO" id="GO:0006352">
    <property type="term" value="P:DNA-templated transcription initiation"/>
    <property type="evidence" value="ECO:0007669"/>
    <property type="project" value="InterPro"/>
</dbReference>
<dbReference type="GO" id="GO:0016987">
    <property type="term" value="F:sigma factor activity"/>
    <property type="evidence" value="ECO:0007669"/>
    <property type="project" value="UniProtKB-KW"/>
</dbReference>
<dbReference type="GO" id="GO:0003677">
    <property type="term" value="F:DNA binding"/>
    <property type="evidence" value="ECO:0007669"/>
    <property type="project" value="InterPro"/>
</dbReference>
<evidence type="ECO:0000256" key="1">
    <source>
        <dbReference type="ARBA" id="ARBA00010641"/>
    </source>
</evidence>
<accession>A0AAJ2H8U6</accession>
<feature type="domain" description="RNA polymerase sigma factor 70 region 4 type 2" evidence="7">
    <location>
        <begin position="158"/>
        <end position="210"/>
    </location>
</feature>